<keyword evidence="3" id="KW-0963">Cytoplasm</keyword>
<keyword evidence="6 9" id="KW-0687">Ribonucleoprotein</keyword>
<dbReference type="EMBL" id="LK995542">
    <property type="protein sequence ID" value="CED92601.1"/>
    <property type="molecule type" value="Genomic_DNA"/>
</dbReference>
<dbReference type="GO" id="GO:1990904">
    <property type="term" value="C:ribonucleoprotein complex"/>
    <property type="evidence" value="ECO:0007669"/>
    <property type="project" value="UniProtKB-KW"/>
</dbReference>
<evidence type="ECO:0000256" key="1">
    <source>
        <dbReference type="ARBA" id="ARBA00004496"/>
    </source>
</evidence>
<dbReference type="SUPFAM" id="SSF140864">
    <property type="entry name" value="TROVE domain-like"/>
    <property type="match status" value="1"/>
</dbReference>
<evidence type="ECO:0000256" key="3">
    <source>
        <dbReference type="ARBA" id="ARBA00022490"/>
    </source>
</evidence>
<evidence type="ECO:0000256" key="7">
    <source>
        <dbReference type="SAM" id="MobiDB-lite"/>
    </source>
</evidence>
<dbReference type="InterPro" id="IPR040322">
    <property type="entry name" value="TROVE2"/>
</dbReference>
<feature type="compositionally biased region" description="Basic and acidic residues" evidence="7">
    <location>
        <begin position="1"/>
        <end position="18"/>
    </location>
</feature>
<dbReference type="Gene3D" id="3.40.50.410">
    <property type="entry name" value="von Willebrand factor, type A domain"/>
    <property type="match status" value="2"/>
</dbReference>
<keyword evidence="4" id="KW-0479">Metal-binding</keyword>
<dbReference type="PANTHER" id="PTHR14202">
    <property type="entry name" value="60 KDA RIBONUCLEOPROTEIN SSA/RO"/>
    <property type="match status" value="1"/>
</dbReference>
<dbReference type="PANTHER" id="PTHR14202:SF0">
    <property type="entry name" value="RNA-BINDING PROTEIN RO60"/>
    <property type="match status" value="1"/>
</dbReference>
<dbReference type="SUPFAM" id="SSF53300">
    <property type="entry name" value="vWA-like"/>
    <property type="match status" value="1"/>
</dbReference>
<evidence type="ECO:0000259" key="8">
    <source>
        <dbReference type="PROSITE" id="PS50988"/>
    </source>
</evidence>
<dbReference type="RefSeq" id="WP_210582241.1">
    <property type="nucleotide sequence ID" value="NZ_LK995542.1"/>
</dbReference>
<gene>
    <name evidence="9" type="ORF">AAM4_2769</name>
</gene>
<dbReference type="InterPro" id="IPR036465">
    <property type="entry name" value="vWFA_dom_sf"/>
</dbReference>
<dbReference type="PROSITE" id="PS50988">
    <property type="entry name" value="TROVE"/>
    <property type="match status" value="1"/>
</dbReference>
<feature type="domain" description="TROVE" evidence="8">
    <location>
        <begin position="23"/>
        <end position="359"/>
    </location>
</feature>
<dbReference type="InterPro" id="IPR008858">
    <property type="entry name" value="TROVE_dom"/>
</dbReference>
<accession>A0A1L7REU4</accession>
<organism evidence="9">
    <name type="scientific">Actinomyces succiniciruminis</name>
    <dbReference type="NCBI Taxonomy" id="1522002"/>
    <lineage>
        <taxon>Bacteria</taxon>
        <taxon>Bacillati</taxon>
        <taxon>Actinomycetota</taxon>
        <taxon>Actinomycetes</taxon>
        <taxon>Actinomycetales</taxon>
        <taxon>Actinomycetaceae</taxon>
        <taxon>Actinomyces</taxon>
    </lineage>
</organism>
<evidence type="ECO:0000256" key="4">
    <source>
        <dbReference type="ARBA" id="ARBA00022723"/>
    </source>
</evidence>
<sequence>MDFLKDISTRRTPQRESARTGQVRNAAGGYGFALDDAARLRRFLILGVDGGTYYTDARTLALENAEVLHRMAVADPQGLVNTIIEVSTAGAAPKQNPTLFALAYAASVSQARDAALAALPRVARTGTHLFTFATYVEQFRGWGRGLRRAVGSWYTTKTAEQLAYQAVKYRQRDGWTHRDLLRLAHPAAAEADMRATLDWIAHGTVGEEVPSLIEGFVKAQEVDAARADADATWARIVRDYRLTWEMLPDAALARPEVWDALLDAGVPLTALMRQLPRLTRLGLLPAMGGRTDEVCAQLTDTERLRAARVHPVSALIAQRTYASGFSRRGKSAWTPTTKVADALDAAFYAAFGAAESAGKRTMLAVDVSGSMGMPISGMALTAREAAAALALVQLATEPGSAAFAFSNARPGYWQPAAMAPLDISPRRRLDDALKVVDAMPFGGTDCALPMLYAAEHDLEVDTFVIYTDNETWAGDIHPFQALRRYREHSGIPARLVVVGMTSTGFSIADPDDAGMLDVVGFDTAVPSLITEFSRGLSGGL</sequence>
<name>A0A1L7REU4_9ACTO</name>
<dbReference type="Pfam" id="PF05731">
    <property type="entry name" value="TROVE"/>
    <property type="match status" value="2"/>
</dbReference>
<evidence type="ECO:0000313" key="9">
    <source>
        <dbReference type="EMBL" id="CED92601.1"/>
    </source>
</evidence>
<keyword evidence="5" id="KW-0694">RNA-binding</keyword>
<evidence type="ECO:0000256" key="5">
    <source>
        <dbReference type="ARBA" id="ARBA00022884"/>
    </source>
</evidence>
<proteinExistence type="inferred from homology"/>
<reference evidence="9" key="1">
    <citation type="submission" date="2014-07" db="EMBL/GenBank/DDBJ databases">
        <authorList>
            <person name="Zhang J.E."/>
            <person name="Yang H."/>
            <person name="Guo J."/>
            <person name="Deng Z."/>
            <person name="Luo H."/>
            <person name="Luo M."/>
            <person name="Zhao B."/>
        </authorList>
    </citation>
    <scope>NUCLEOTIDE SEQUENCE</scope>
    <source>
        <strain evidence="9">AM4</strain>
    </source>
</reference>
<protein>
    <submittedName>
        <fullName evidence="9">60 kDa SS-A/Ro ribonucleoprotein</fullName>
    </submittedName>
</protein>
<feature type="region of interest" description="Disordered" evidence="7">
    <location>
        <begin position="1"/>
        <end position="22"/>
    </location>
</feature>
<dbReference type="InterPro" id="IPR056800">
    <property type="entry name" value="vWA_Ro60"/>
</dbReference>
<dbReference type="GO" id="GO:0005737">
    <property type="term" value="C:cytoplasm"/>
    <property type="evidence" value="ECO:0007669"/>
    <property type="project" value="UniProtKB-SubCell"/>
</dbReference>
<dbReference type="GO" id="GO:0046872">
    <property type="term" value="F:metal ion binding"/>
    <property type="evidence" value="ECO:0007669"/>
    <property type="project" value="UniProtKB-KW"/>
</dbReference>
<dbReference type="AlphaFoldDB" id="A0A1L7REU4"/>
<comment type="similarity">
    <text evidence="2">Belongs to the Ro 60 kDa family.</text>
</comment>
<evidence type="ECO:0000256" key="6">
    <source>
        <dbReference type="ARBA" id="ARBA00023274"/>
    </source>
</evidence>
<evidence type="ECO:0000256" key="2">
    <source>
        <dbReference type="ARBA" id="ARBA00007814"/>
    </source>
</evidence>
<dbReference type="GO" id="GO:0003723">
    <property type="term" value="F:RNA binding"/>
    <property type="evidence" value="ECO:0007669"/>
    <property type="project" value="UniProtKB-KW"/>
</dbReference>
<dbReference type="InterPro" id="IPR037214">
    <property type="entry name" value="TROVE_dom_sf"/>
</dbReference>
<dbReference type="Pfam" id="PF25045">
    <property type="entry name" value="vWA_Ro60"/>
    <property type="match status" value="1"/>
</dbReference>
<comment type="subcellular location">
    <subcellularLocation>
        <location evidence="1">Cytoplasm</location>
    </subcellularLocation>
</comment>